<organism evidence="5 6">
    <name type="scientific">Saccharopolyspora taberi</name>
    <dbReference type="NCBI Taxonomy" id="60895"/>
    <lineage>
        <taxon>Bacteria</taxon>
        <taxon>Bacillati</taxon>
        <taxon>Actinomycetota</taxon>
        <taxon>Actinomycetes</taxon>
        <taxon>Pseudonocardiales</taxon>
        <taxon>Pseudonocardiaceae</taxon>
        <taxon>Saccharopolyspora</taxon>
    </lineage>
</organism>
<dbReference type="PROSITE" id="PS50893">
    <property type="entry name" value="ABC_TRANSPORTER_2"/>
    <property type="match status" value="1"/>
</dbReference>
<reference evidence="5 6" key="1">
    <citation type="journal article" date="2019" name="Int. J. Syst. Evol. Microbiol.">
        <title>The Global Catalogue of Microorganisms (GCM) 10K type strain sequencing project: providing services to taxonomists for standard genome sequencing and annotation.</title>
        <authorList>
            <consortium name="The Broad Institute Genomics Platform"/>
            <consortium name="The Broad Institute Genome Sequencing Center for Infectious Disease"/>
            <person name="Wu L."/>
            <person name="Ma J."/>
        </authorList>
    </citation>
    <scope>NUCLEOTIDE SEQUENCE [LARGE SCALE GENOMIC DNA]</scope>
    <source>
        <strain evidence="5 6">JCM 9383</strain>
    </source>
</reference>
<dbReference type="InterPro" id="IPR027417">
    <property type="entry name" value="P-loop_NTPase"/>
</dbReference>
<evidence type="ECO:0000313" key="6">
    <source>
        <dbReference type="Proteomes" id="UP001500979"/>
    </source>
</evidence>
<dbReference type="Proteomes" id="UP001500979">
    <property type="component" value="Unassembled WGS sequence"/>
</dbReference>
<dbReference type="PROSITE" id="PS00211">
    <property type="entry name" value="ABC_TRANSPORTER_1"/>
    <property type="match status" value="1"/>
</dbReference>
<evidence type="ECO:0000256" key="1">
    <source>
        <dbReference type="ARBA" id="ARBA00022448"/>
    </source>
</evidence>
<dbReference type="RefSeq" id="WP_344680692.1">
    <property type="nucleotide sequence ID" value="NZ_BAAAUX010000014.1"/>
</dbReference>
<dbReference type="InterPro" id="IPR003593">
    <property type="entry name" value="AAA+_ATPase"/>
</dbReference>
<dbReference type="PANTHER" id="PTHR42788:SF13">
    <property type="entry name" value="ALIPHATIC SULFONATES IMPORT ATP-BINDING PROTEIN SSUB"/>
    <property type="match status" value="1"/>
</dbReference>
<evidence type="ECO:0000259" key="4">
    <source>
        <dbReference type="PROSITE" id="PS50893"/>
    </source>
</evidence>
<dbReference type="SUPFAM" id="SSF52540">
    <property type="entry name" value="P-loop containing nucleoside triphosphate hydrolases"/>
    <property type="match status" value="1"/>
</dbReference>
<dbReference type="InterPro" id="IPR017871">
    <property type="entry name" value="ABC_transporter-like_CS"/>
</dbReference>
<keyword evidence="1" id="KW-0813">Transport</keyword>
<keyword evidence="6" id="KW-1185">Reference proteome</keyword>
<dbReference type="CDD" id="cd03293">
    <property type="entry name" value="ABC_NrtD_SsuB_transporters"/>
    <property type="match status" value="1"/>
</dbReference>
<dbReference type="Pfam" id="PF00005">
    <property type="entry name" value="ABC_tran"/>
    <property type="match status" value="1"/>
</dbReference>
<sequence>MTTLEAPAGAAVGISDLSLRYGERPVLDGVALDVRPGEIVVIVGASGCGKSTLLRAVAGLLPVHSGALRVGGRPVAGTDADRALVFQDDALLPWLTVARNVELPLALRGVRRSERRERAADWLARVGLAEHAQRLPKELSGGMRQRVQLARTLVAAPGLVLMDEPFGALDAQTRAAMQDLLLEVRTARPATVLFVTHDVDEAVRLGDRVVVLGGSGALGGSGVVDEITIAEPRSGAPQDAARARVLAALTDPTRRGGS</sequence>
<dbReference type="InterPro" id="IPR050166">
    <property type="entry name" value="ABC_transporter_ATP-bind"/>
</dbReference>
<dbReference type="SMART" id="SM00382">
    <property type="entry name" value="AAA"/>
    <property type="match status" value="1"/>
</dbReference>
<evidence type="ECO:0000256" key="2">
    <source>
        <dbReference type="ARBA" id="ARBA00022741"/>
    </source>
</evidence>
<evidence type="ECO:0000256" key="3">
    <source>
        <dbReference type="ARBA" id="ARBA00022840"/>
    </source>
</evidence>
<accession>A0ABN3VFM6</accession>
<dbReference type="GO" id="GO:0005524">
    <property type="term" value="F:ATP binding"/>
    <property type="evidence" value="ECO:0007669"/>
    <property type="project" value="UniProtKB-KW"/>
</dbReference>
<dbReference type="EMBL" id="BAAAUX010000014">
    <property type="protein sequence ID" value="GAA2795819.1"/>
    <property type="molecule type" value="Genomic_DNA"/>
</dbReference>
<protein>
    <submittedName>
        <fullName evidence="5">ABC transporter ATP-binding protein</fullName>
    </submittedName>
</protein>
<keyword evidence="3 5" id="KW-0067">ATP-binding</keyword>
<keyword evidence="2" id="KW-0547">Nucleotide-binding</keyword>
<proteinExistence type="predicted"/>
<feature type="domain" description="ABC transporter" evidence="4">
    <location>
        <begin position="12"/>
        <end position="240"/>
    </location>
</feature>
<evidence type="ECO:0000313" key="5">
    <source>
        <dbReference type="EMBL" id="GAA2795819.1"/>
    </source>
</evidence>
<dbReference type="InterPro" id="IPR003439">
    <property type="entry name" value="ABC_transporter-like_ATP-bd"/>
</dbReference>
<dbReference type="PANTHER" id="PTHR42788">
    <property type="entry name" value="TAURINE IMPORT ATP-BINDING PROTEIN-RELATED"/>
    <property type="match status" value="1"/>
</dbReference>
<dbReference type="Gene3D" id="3.40.50.300">
    <property type="entry name" value="P-loop containing nucleotide triphosphate hydrolases"/>
    <property type="match status" value="1"/>
</dbReference>
<gene>
    <name evidence="5" type="ORF">GCM10010470_33630</name>
</gene>
<comment type="caution">
    <text evidence="5">The sequence shown here is derived from an EMBL/GenBank/DDBJ whole genome shotgun (WGS) entry which is preliminary data.</text>
</comment>
<name>A0ABN3VFM6_9PSEU</name>